<comment type="subunit">
    <text evidence="7 9">Part of the 50S ribosomal subunit. Forms a cluster with proteins L14 and L19.</text>
</comment>
<evidence type="ECO:0000256" key="3">
    <source>
        <dbReference type="ARBA" id="ARBA00022884"/>
    </source>
</evidence>
<evidence type="ECO:0000256" key="9">
    <source>
        <dbReference type="RuleBase" id="RU003906"/>
    </source>
</evidence>
<evidence type="ECO:0000256" key="4">
    <source>
        <dbReference type="ARBA" id="ARBA00022980"/>
    </source>
</evidence>
<proteinExistence type="inferred from homology"/>
<evidence type="ECO:0000256" key="1">
    <source>
        <dbReference type="ARBA" id="ARBA00006540"/>
    </source>
</evidence>
<accession>A0A7G9S1U0</accession>
<dbReference type="GO" id="GO:0019843">
    <property type="term" value="F:rRNA binding"/>
    <property type="evidence" value="ECO:0007669"/>
    <property type="project" value="UniProtKB-UniRule"/>
</dbReference>
<keyword evidence="2 7" id="KW-0699">rRNA-binding</keyword>
<dbReference type="PANTHER" id="PTHR11229">
    <property type="entry name" value="50S RIBOSOMAL PROTEIN L3"/>
    <property type="match status" value="1"/>
</dbReference>
<dbReference type="AlphaFoldDB" id="A0A7G9S1U0"/>
<dbReference type="Proteomes" id="UP000515928">
    <property type="component" value="Chromosome"/>
</dbReference>
<dbReference type="PANTHER" id="PTHR11229:SF16">
    <property type="entry name" value="LARGE RIBOSOMAL SUBUNIT PROTEIN UL3C"/>
    <property type="match status" value="1"/>
</dbReference>
<name>A0A7G9S1U0_9FIRM</name>
<dbReference type="NCBIfam" id="TIGR03625">
    <property type="entry name" value="L3_bact"/>
    <property type="match status" value="1"/>
</dbReference>
<organism evidence="10 11">
    <name type="scientific">Erysipelothrix inopinata</name>
    <dbReference type="NCBI Taxonomy" id="225084"/>
    <lineage>
        <taxon>Bacteria</taxon>
        <taxon>Bacillati</taxon>
        <taxon>Bacillota</taxon>
        <taxon>Erysipelotrichia</taxon>
        <taxon>Erysipelotrichales</taxon>
        <taxon>Erysipelotrichaceae</taxon>
        <taxon>Erysipelothrix</taxon>
    </lineage>
</organism>
<dbReference type="PROSITE" id="PS00474">
    <property type="entry name" value="RIBOSOMAL_L3"/>
    <property type="match status" value="1"/>
</dbReference>
<dbReference type="Pfam" id="PF00297">
    <property type="entry name" value="Ribosomal_L3"/>
    <property type="match status" value="1"/>
</dbReference>
<dbReference type="GO" id="GO:0006412">
    <property type="term" value="P:translation"/>
    <property type="evidence" value="ECO:0007669"/>
    <property type="project" value="UniProtKB-UniRule"/>
</dbReference>
<evidence type="ECO:0000313" key="10">
    <source>
        <dbReference type="EMBL" id="QNN61815.1"/>
    </source>
</evidence>
<dbReference type="Gene3D" id="3.30.160.810">
    <property type="match status" value="1"/>
</dbReference>
<dbReference type="Gene3D" id="2.40.30.10">
    <property type="entry name" value="Translation factors"/>
    <property type="match status" value="1"/>
</dbReference>
<comment type="function">
    <text evidence="7 9">One of the primary rRNA binding proteins, it binds directly near the 3'-end of the 23S rRNA, where it nucleates assembly of the 50S subunit.</text>
</comment>
<evidence type="ECO:0000256" key="2">
    <source>
        <dbReference type="ARBA" id="ARBA00022730"/>
    </source>
</evidence>
<dbReference type="EMBL" id="CP060715">
    <property type="protein sequence ID" value="QNN61815.1"/>
    <property type="molecule type" value="Genomic_DNA"/>
</dbReference>
<evidence type="ECO:0000313" key="11">
    <source>
        <dbReference type="Proteomes" id="UP000515928"/>
    </source>
</evidence>
<sequence>MMKGLLGRKLGMTQVFTTDGSLIPVSVVEVLPNVVLQKKTIESDNYEAVQLGAFDVKEQRANKSEIAHAAKANTAPKKFVREIAGSEMMNFEVGDEIKADLFSAGDFVDVTGISRGKGYQGAIVRGNQKLGPKAHGSGFHRGIGSLATGGLNPAVIKKGGVMPGQDGGFTTTNQKLEIIKVDTENNYLLIKGNIPGPRRGFVTVKSTVKRVKSTSPVELVDYTKEDSENA</sequence>
<dbReference type="InterPro" id="IPR009000">
    <property type="entry name" value="Transl_B-barrel_sf"/>
</dbReference>
<dbReference type="InterPro" id="IPR019926">
    <property type="entry name" value="Ribosomal_uL3_CS"/>
</dbReference>
<evidence type="ECO:0000256" key="8">
    <source>
        <dbReference type="RuleBase" id="RU003905"/>
    </source>
</evidence>
<dbReference type="InterPro" id="IPR019927">
    <property type="entry name" value="Ribosomal_uL3_bac/org-type"/>
</dbReference>
<dbReference type="HAMAP" id="MF_01325_B">
    <property type="entry name" value="Ribosomal_uL3_B"/>
    <property type="match status" value="1"/>
</dbReference>
<keyword evidence="11" id="KW-1185">Reference proteome</keyword>
<protein>
    <recommendedName>
        <fullName evidence="6 7">Large ribosomal subunit protein uL3</fullName>
    </recommendedName>
</protein>
<keyword evidence="5 7" id="KW-0687">Ribonucleoprotein</keyword>
<evidence type="ECO:0000256" key="6">
    <source>
        <dbReference type="ARBA" id="ARBA00035243"/>
    </source>
</evidence>
<dbReference type="KEGG" id="eio:H9L01_05940"/>
<gene>
    <name evidence="7 10" type="primary">rplC</name>
    <name evidence="10" type="ORF">H9L01_05940</name>
</gene>
<evidence type="ECO:0000256" key="7">
    <source>
        <dbReference type="HAMAP-Rule" id="MF_01325"/>
    </source>
</evidence>
<dbReference type="SUPFAM" id="SSF50447">
    <property type="entry name" value="Translation proteins"/>
    <property type="match status" value="1"/>
</dbReference>
<dbReference type="InterPro" id="IPR000597">
    <property type="entry name" value="Ribosomal_uL3"/>
</dbReference>
<keyword evidence="3 7" id="KW-0694">RNA-binding</keyword>
<dbReference type="GO" id="GO:0003735">
    <property type="term" value="F:structural constituent of ribosome"/>
    <property type="evidence" value="ECO:0007669"/>
    <property type="project" value="UniProtKB-UniRule"/>
</dbReference>
<evidence type="ECO:0000256" key="5">
    <source>
        <dbReference type="ARBA" id="ARBA00023274"/>
    </source>
</evidence>
<dbReference type="GO" id="GO:0022625">
    <property type="term" value="C:cytosolic large ribosomal subunit"/>
    <property type="evidence" value="ECO:0007669"/>
    <property type="project" value="TreeGrafter"/>
</dbReference>
<reference evidence="10 11" key="1">
    <citation type="submission" date="2020-08" db="EMBL/GenBank/DDBJ databases">
        <title>Genome sequence of Erysipelothrix inopinata DSM 15511T.</title>
        <authorList>
            <person name="Hyun D.-W."/>
            <person name="Bae J.-W."/>
        </authorList>
    </citation>
    <scope>NUCLEOTIDE SEQUENCE [LARGE SCALE GENOMIC DNA]</scope>
    <source>
        <strain evidence="10 11">DSM 15511</strain>
    </source>
</reference>
<comment type="similarity">
    <text evidence="1 7 8">Belongs to the universal ribosomal protein uL3 family.</text>
</comment>
<keyword evidence="4 7" id="KW-0689">Ribosomal protein</keyword>